<dbReference type="SUPFAM" id="SSF56507">
    <property type="entry name" value="Methionine synthase activation domain-like"/>
    <property type="match status" value="1"/>
</dbReference>
<dbReference type="CDD" id="cd02069">
    <property type="entry name" value="methionine_synthase_B12_BD"/>
    <property type="match status" value="1"/>
</dbReference>
<feature type="domain" description="AdoMet activation" evidence="25">
    <location>
        <begin position="878"/>
        <end position="1166"/>
    </location>
</feature>
<dbReference type="EMBL" id="JACTNG010000006">
    <property type="protein sequence ID" value="MBO1079932.1"/>
    <property type="molecule type" value="Genomic_DNA"/>
</dbReference>
<dbReference type="Gene3D" id="3.40.50.280">
    <property type="entry name" value="Cobalamin-binding domain"/>
    <property type="match status" value="1"/>
</dbReference>
<evidence type="ECO:0000256" key="12">
    <source>
        <dbReference type="ARBA" id="ARBA00022691"/>
    </source>
</evidence>
<keyword evidence="15 21" id="KW-0862">Zinc</keyword>
<evidence type="ECO:0000256" key="1">
    <source>
        <dbReference type="ARBA" id="ARBA00001700"/>
    </source>
</evidence>
<dbReference type="Pfam" id="PF02574">
    <property type="entry name" value="S-methyl_trans"/>
    <property type="match status" value="1"/>
</dbReference>
<feature type="domain" description="Pterin-binding" evidence="24">
    <location>
        <begin position="343"/>
        <end position="599"/>
    </location>
</feature>
<dbReference type="InterPro" id="IPR036724">
    <property type="entry name" value="Cobalamin-bd_sf"/>
</dbReference>
<evidence type="ECO:0000256" key="17">
    <source>
        <dbReference type="ARBA" id="ARBA00023285"/>
    </source>
</evidence>
<dbReference type="InterPro" id="IPR036594">
    <property type="entry name" value="Meth_synthase_dom"/>
</dbReference>
<dbReference type="InterPro" id="IPR033706">
    <property type="entry name" value="Met_synthase_B12-bd"/>
</dbReference>
<evidence type="ECO:0000259" key="25">
    <source>
        <dbReference type="PROSITE" id="PS50974"/>
    </source>
</evidence>
<dbReference type="Pfam" id="PF00809">
    <property type="entry name" value="Pterin_bind"/>
    <property type="match status" value="1"/>
</dbReference>
<evidence type="ECO:0000256" key="5">
    <source>
        <dbReference type="ARBA" id="ARBA00010398"/>
    </source>
</evidence>
<dbReference type="Gene3D" id="3.20.20.330">
    <property type="entry name" value="Homocysteine-binding-like domain"/>
    <property type="match status" value="1"/>
</dbReference>
<keyword evidence="14" id="KW-0677">Repeat</keyword>
<dbReference type="Pfam" id="PF02965">
    <property type="entry name" value="Met_synt_B12"/>
    <property type="match status" value="1"/>
</dbReference>
<keyword evidence="8 21" id="KW-0489">Methyltransferase</keyword>
<dbReference type="NCBIfam" id="TIGR02082">
    <property type="entry name" value="metH"/>
    <property type="match status" value="1"/>
</dbReference>
<comment type="cofactor">
    <cofactor evidence="3 21">
        <name>methylcob(III)alamin</name>
        <dbReference type="ChEBI" id="CHEBI:28115"/>
    </cofactor>
</comment>
<dbReference type="InterPro" id="IPR011822">
    <property type="entry name" value="MetH"/>
</dbReference>
<dbReference type="Gene3D" id="3.10.196.10">
    <property type="entry name" value="Vitamin B12-dependent methionine synthase, activation domain"/>
    <property type="match status" value="2"/>
</dbReference>
<dbReference type="Gene3D" id="3.20.20.20">
    <property type="entry name" value="Dihydropteroate synthase-like"/>
    <property type="match status" value="1"/>
</dbReference>
<dbReference type="SUPFAM" id="SSF51717">
    <property type="entry name" value="Dihydropteroate synthetase-like"/>
    <property type="match status" value="1"/>
</dbReference>
<comment type="cofactor">
    <cofactor evidence="2 21 22">
        <name>Zn(2+)</name>
        <dbReference type="ChEBI" id="CHEBI:29105"/>
    </cofactor>
</comment>
<dbReference type="InterPro" id="IPR036589">
    <property type="entry name" value="HCY_dom_sf"/>
</dbReference>
<evidence type="ECO:0000256" key="8">
    <source>
        <dbReference type="ARBA" id="ARBA00022603"/>
    </source>
</evidence>
<feature type="binding site" evidence="22">
    <location>
        <position position="290"/>
    </location>
    <ligand>
        <name>Zn(2+)</name>
        <dbReference type="ChEBI" id="CHEBI:29105"/>
    </ligand>
</feature>
<evidence type="ECO:0000256" key="16">
    <source>
        <dbReference type="ARBA" id="ARBA00023167"/>
    </source>
</evidence>
<name>A0ABS3KR53_9PROT</name>
<keyword evidence="29" id="KW-1185">Reference proteome</keyword>
<evidence type="ECO:0000259" key="24">
    <source>
        <dbReference type="PROSITE" id="PS50972"/>
    </source>
</evidence>
<evidence type="ECO:0000256" key="20">
    <source>
        <dbReference type="NCBIfam" id="TIGR02082"/>
    </source>
</evidence>
<evidence type="ECO:0000313" key="28">
    <source>
        <dbReference type="EMBL" id="MBO1079932.1"/>
    </source>
</evidence>
<dbReference type="PROSITE" id="PS50970">
    <property type="entry name" value="HCY"/>
    <property type="match status" value="1"/>
</dbReference>
<dbReference type="RefSeq" id="WP_207417715.1">
    <property type="nucleotide sequence ID" value="NZ_CP061177.1"/>
</dbReference>
<evidence type="ECO:0000256" key="18">
    <source>
        <dbReference type="ARBA" id="ARBA00025552"/>
    </source>
</evidence>
<accession>A0ABS3KR53</accession>
<dbReference type="GO" id="GO:0008705">
    <property type="term" value="F:methionine synthase activity"/>
    <property type="evidence" value="ECO:0007669"/>
    <property type="project" value="UniProtKB-EC"/>
</dbReference>
<organism evidence="28 29">
    <name type="scientific">Roseomonas haemaphysalidis</name>
    <dbReference type="NCBI Taxonomy" id="2768162"/>
    <lineage>
        <taxon>Bacteria</taxon>
        <taxon>Pseudomonadati</taxon>
        <taxon>Pseudomonadota</taxon>
        <taxon>Alphaproteobacteria</taxon>
        <taxon>Acetobacterales</taxon>
        <taxon>Roseomonadaceae</taxon>
        <taxon>Roseomonas</taxon>
    </lineage>
</organism>
<dbReference type="InterPro" id="IPR004223">
    <property type="entry name" value="VitB12-dep_Met_synth_activ_dom"/>
</dbReference>
<dbReference type="PANTHER" id="PTHR45833:SF1">
    <property type="entry name" value="METHIONINE SYNTHASE"/>
    <property type="match status" value="1"/>
</dbReference>
<evidence type="ECO:0000256" key="7">
    <source>
        <dbReference type="ARBA" id="ARBA00013998"/>
    </source>
</evidence>
<comment type="catalytic activity">
    <reaction evidence="1 21">
        <text>(6S)-5-methyl-5,6,7,8-tetrahydrofolate + L-homocysteine = (6S)-5,6,7,8-tetrahydrofolate + L-methionine</text>
        <dbReference type="Rhea" id="RHEA:11172"/>
        <dbReference type="ChEBI" id="CHEBI:18608"/>
        <dbReference type="ChEBI" id="CHEBI:57453"/>
        <dbReference type="ChEBI" id="CHEBI:57844"/>
        <dbReference type="ChEBI" id="CHEBI:58199"/>
        <dbReference type="EC" id="2.1.1.13"/>
    </reaction>
</comment>
<evidence type="ECO:0000256" key="10">
    <source>
        <dbReference type="ARBA" id="ARBA00022628"/>
    </source>
</evidence>
<evidence type="ECO:0000256" key="3">
    <source>
        <dbReference type="ARBA" id="ARBA00001956"/>
    </source>
</evidence>
<dbReference type="InterPro" id="IPR003726">
    <property type="entry name" value="HCY_dom"/>
</dbReference>
<evidence type="ECO:0000256" key="2">
    <source>
        <dbReference type="ARBA" id="ARBA00001947"/>
    </source>
</evidence>
<protein>
    <recommendedName>
        <fullName evidence="7 20">Methionine synthase</fullName>
        <ecNumber evidence="6 20">2.1.1.13</ecNumber>
    </recommendedName>
    <alternativeName>
        <fullName evidence="19 21">5-methyltetrahydrofolate--homocysteine methyltransferase</fullName>
    </alternativeName>
</protein>
<evidence type="ECO:0000256" key="15">
    <source>
        <dbReference type="ARBA" id="ARBA00022833"/>
    </source>
</evidence>
<dbReference type="SUPFAM" id="SSF52242">
    <property type="entry name" value="Cobalamin (vitamin B12)-binding domain"/>
    <property type="match status" value="1"/>
</dbReference>
<evidence type="ECO:0000256" key="4">
    <source>
        <dbReference type="ARBA" id="ARBA00005178"/>
    </source>
</evidence>
<dbReference type="InterPro" id="IPR000489">
    <property type="entry name" value="Pterin-binding_dom"/>
</dbReference>
<feature type="binding site" evidence="22">
    <location>
        <position position="291"/>
    </location>
    <ligand>
        <name>Zn(2+)</name>
        <dbReference type="ChEBI" id="CHEBI:29105"/>
    </ligand>
</feature>
<dbReference type="SUPFAM" id="SSF47644">
    <property type="entry name" value="Methionine synthase domain"/>
    <property type="match status" value="1"/>
</dbReference>
<dbReference type="Proteomes" id="UP001518989">
    <property type="component" value="Unassembled WGS sequence"/>
</dbReference>
<evidence type="ECO:0000256" key="9">
    <source>
        <dbReference type="ARBA" id="ARBA00022605"/>
    </source>
</evidence>
<evidence type="ECO:0000256" key="6">
    <source>
        <dbReference type="ARBA" id="ARBA00012032"/>
    </source>
</evidence>
<evidence type="ECO:0000256" key="19">
    <source>
        <dbReference type="ARBA" id="ARBA00031040"/>
    </source>
</evidence>
<keyword evidence="12 21" id="KW-0949">S-adenosyl-L-methionine</keyword>
<evidence type="ECO:0000256" key="22">
    <source>
        <dbReference type="PROSITE-ProRule" id="PRU00333"/>
    </source>
</evidence>
<evidence type="ECO:0000259" key="27">
    <source>
        <dbReference type="PROSITE" id="PS51337"/>
    </source>
</evidence>
<dbReference type="Gene3D" id="1.10.1240.10">
    <property type="entry name" value="Methionine synthase domain"/>
    <property type="match status" value="1"/>
</dbReference>
<proteinExistence type="inferred from homology"/>
<dbReference type="SUPFAM" id="SSF82282">
    <property type="entry name" value="Homocysteine S-methyltransferase"/>
    <property type="match status" value="1"/>
</dbReference>
<dbReference type="EC" id="2.1.1.13" evidence="6 20"/>
<dbReference type="PIRSF" id="PIRSF000381">
    <property type="entry name" value="MetH"/>
    <property type="match status" value="1"/>
</dbReference>
<evidence type="ECO:0000256" key="21">
    <source>
        <dbReference type="PIRNR" id="PIRNR000381"/>
    </source>
</evidence>
<gene>
    <name evidence="28" type="primary">metH</name>
    <name evidence="28" type="ORF">IAI61_12905</name>
</gene>
<dbReference type="Pfam" id="PF02310">
    <property type="entry name" value="B12-binding"/>
    <property type="match status" value="1"/>
</dbReference>
<dbReference type="PROSITE" id="PS50974">
    <property type="entry name" value="ADOMET_ACTIVATION"/>
    <property type="match status" value="1"/>
</dbReference>
<comment type="caution">
    <text evidence="28">The sequence shown here is derived from an EMBL/GenBank/DDBJ whole genome shotgun (WGS) entry which is preliminary data.</text>
</comment>
<dbReference type="InterPro" id="IPR037010">
    <property type="entry name" value="VitB12-dep_Met_synth_activ_sf"/>
</dbReference>
<dbReference type="PROSITE" id="PS51337">
    <property type="entry name" value="B12_BINDING_NTER"/>
    <property type="match status" value="1"/>
</dbReference>
<dbReference type="PROSITE" id="PS51332">
    <property type="entry name" value="B12_BINDING"/>
    <property type="match status" value="1"/>
</dbReference>
<feature type="domain" description="B12-binding" evidence="26">
    <location>
        <begin position="722"/>
        <end position="858"/>
    </location>
</feature>
<evidence type="ECO:0000313" key="29">
    <source>
        <dbReference type="Proteomes" id="UP001518989"/>
    </source>
</evidence>
<comment type="similarity">
    <text evidence="5">Belongs to the vitamin-B12 dependent methionine synthase family.</text>
</comment>
<evidence type="ECO:0000256" key="11">
    <source>
        <dbReference type="ARBA" id="ARBA00022679"/>
    </source>
</evidence>
<feature type="domain" description="Hcy-binding" evidence="23">
    <location>
        <begin position="3"/>
        <end position="305"/>
    </location>
</feature>
<keyword evidence="10 21" id="KW-0846">Cobalamin</keyword>
<dbReference type="PANTHER" id="PTHR45833">
    <property type="entry name" value="METHIONINE SYNTHASE"/>
    <property type="match status" value="1"/>
</dbReference>
<dbReference type="InterPro" id="IPR050554">
    <property type="entry name" value="Met_Synthase/Corrinoid"/>
</dbReference>
<keyword evidence="11 21" id="KW-0808">Transferase</keyword>
<keyword evidence="13 21" id="KW-0479">Metal-binding</keyword>
<sequence length="1166" mass="128288">MARPHLLDALRDRVLLCDGGMGSRVQALTLEIEKDFWGKENCTEVLNLSRPELVREIHRGYYEAGSDMVLTNSFGGSPITLEEFELGSRAFEINKLSVELAREAAESFADGRDRWVIGDIGPGTKLPTLGHIDYDTLEAALVVQCEGLIAGGADALLTETNQDTLFIKAAVNAAKIAKSRANSDIPIFVQVTVETTGTLLVGSDIAAAATAIHALDVPLIGLNCATGPQEMAEHVRWLSQNWPGLLSCQPNAGLPELVDGKTHYPLGAEEMASWMQRFVEEDGLNLIGGCCGTSIPHIQGLDAMLRRISGNKARPAPAQRSHHWVPSVASLYGQTSLRQENSYFSIGERCNANGSKLWRERQAEHDWDACVSIGREQVGEGSNSLDICTAFVGRDEMAEMNEVVRRFTGSVNAPLVIDSTETPVIEAALKLHGGKPIINSINFEDGEAAAADRLKLAKKFGAAVIALTIDEVGMAKTPEDKLRIAERLVDFACNQHGLPQSDLLIDPLTFTIATGNEDDRKLGEWTLEGIRLIREKFPDIQIILGLSNISFGLNPASRHVLNSVFLDYAVKAGMTGAIVHVSKIKPLHSIPAEEVKVAEDLIFDRRSEGYDPLQKLLEMFAGRKAADSAKKVKAETVEGRLKDRIVDGDRKGLDEELADAMAQGLKPLDIINGILLEGMKVVGELFGAGKMQLPFVLQSAETMKAAVAYLEPHMEKIEGQEKGTIVLATVRGDVHDIGKNLVDIILTNNGYKVVNLGIKVPLADMMVAVKEHKAHAIGMSGLLVKSTVVMKENLEEMSRQGLEVPVLLGGAALTRNFVEDDCVNAYSSGRVAYARDAFDGLHLMDRVMGSDFDGYLGTVQQKRAGKSKNSTRVLGTADPRGFAPVDVNYAQSRRRRLTANEPVPVPPFWGSRVITSDPKAVVPFLNERSLYQFQWGFRKQGRSLEEFIAWAKQELRPVLRRMLALSEQDNILKPQAIYGYWKCAGQGNDVILFEEDGVTEAARFTLPRQPKEDGDCIADFVRDIDDGPEHRDVIGLQVVTVGQKASDLAREWFEGNRYQDYLYLHGLSVEMAEAMAEYVHKRIRAELGYAGEDDRDMEKMLSQGYRGGRYSFGYPACPRLEDQEPLLKLLDSDRVGVSISDEWQLHPEQSTSAIVLHHPRAKYFSV</sequence>
<feature type="binding site" evidence="22">
    <location>
        <position position="224"/>
    </location>
    <ligand>
        <name>Zn(2+)</name>
        <dbReference type="ChEBI" id="CHEBI:29105"/>
    </ligand>
</feature>
<evidence type="ECO:0000259" key="23">
    <source>
        <dbReference type="PROSITE" id="PS50970"/>
    </source>
</evidence>
<dbReference type="SMART" id="SM01018">
    <property type="entry name" value="B12-binding_2"/>
    <property type="match status" value="1"/>
</dbReference>
<dbReference type="PROSITE" id="PS50972">
    <property type="entry name" value="PTERIN_BINDING"/>
    <property type="match status" value="1"/>
</dbReference>
<dbReference type="InterPro" id="IPR011005">
    <property type="entry name" value="Dihydropteroate_synth-like_sf"/>
</dbReference>
<comment type="pathway">
    <text evidence="4 21">Amino-acid biosynthesis; L-methionine biosynthesis via de novo pathway; L-methionine from L-homocysteine (MetH route): step 1/1.</text>
</comment>
<dbReference type="GO" id="GO:0032259">
    <property type="term" value="P:methylation"/>
    <property type="evidence" value="ECO:0007669"/>
    <property type="project" value="UniProtKB-KW"/>
</dbReference>
<dbReference type="Pfam" id="PF02607">
    <property type="entry name" value="B12-binding_2"/>
    <property type="match status" value="1"/>
</dbReference>
<feature type="domain" description="B12-binding N-terminal" evidence="27">
    <location>
        <begin position="628"/>
        <end position="722"/>
    </location>
</feature>
<evidence type="ECO:0000256" key="13">
    <source>
        <dbReference type="ARBA" id="ARBA00022723"/>
    </source>
</evidence>
<dbReference type="InterPro" id="IPR003759">
    <property type="entry name" value="Cbl-bd_cap"/>
</dbReference>
<comment type="function">
    <text evidence="18 21">Catalyzes the transfer of a methyl group from methyl-cobalamin to homocysteine, yielding enzyme-bound cob(I)alamin and methionine. Subsequently, remethylates the cofactor using methyltetrahydrofolate.</text>
</comment>
<dbReference type="InterPro" id="IPR006158">
    <property type="entry name" value="Cobalamin-bd"/>
</dbReference>
<evidence type="ECO:0000259" key="26">
    <source>
        <dbReference type="PROSITE" id="PS51332"/>
    </source>
</evidence>
<keyword evidence="16 21" id="KW-0486">Methionine biosynthesis</keyword>
<reference evidence="28 29" key="1">
    <citation type="submission" date="2020-09" db="EMBL/GenBank/DDBJ databases">
        <title>Roseomonas.</title>
        <authorList>
            <person name="Zhu W."/>
        </authorList>
    </citation>
    <scope>NUCLEOTIDE SEQUENCE [LARGE SCALE GENOMIC DNA]</scope>
    <source>
        <strain evidence="28 29">573</strain>
    </source>
</reference>
<evidence type="ECO:0000256" key="14">
    <source>
        <dbReference type="ARBA" id="ARBA00022737"/>
    </source>
</evidence>
<comment type="domain">
    <text evidence="21">Modular enzyme with four functionally distinct domains. The isolated Hcy-binding domain catalyzes methyl transfer from free methylcobalamin to homocysteine. The Hcy-binding domain in association with the pterin-binding domain catalyzes the methylation of cob(I)alamin by methyltetrahydrofolate and the methylation of homocysteine. The B12-binding domain binds the cofactor. The AdoMet activation domain binds S-adenosyl-L-methionine. Under aerobic conditions cob(I)alamin can be converted to inactive cob(II)alamin. Reductive methylation by S-adenosyl-L-methionine and flavodoxin regenerates methylcobalamin.</text>
</comment>
<keyword evidence="9 21" id="KW-0028">Amino-acid biosynthesis</keyword>
<keyword evidence="17 21" id="KW-0170">Cobalt</keyword>